<evidence type="ECO:0000313" key="2">
    <source>
        <dbReference type="EMBL" id="KAF3501314.1"/>
    </source>
</evidence>
<name>A0A8S9N8P1_BRACR</name>
<evidence type="ECO:0000256" key="1">
    <source>
        <dbReference type="SAM" id="MobiDB-lite"/>
    </source>
</evidence>
<feature type="region of interest" description="Disordered" evidence="1">
    <location>
        <begin position="14"/>
        <end position="36"/>
    </location>
</feature>
<accession>A0A8S9N8P1</accession>
<comment type="caution">
    <text evidence="2">The sequence shown here is derived from an EMBL/GenBank/DDBJ whole genome shotgun (WGS) entry which is preliminary data.</text>
</comment>
<dbReference type="Proteomes" id="UP000712600">
    <property type="component" value="Unassembled WGS sequence"/>
</dbReference>
<evidence type="ECO:0000313" key="3">
    <source>
        <dbReference type="Proteomes" id="UP000712600"/>
    </source>
</evidence>
<protein>
    <submittedName>
        <fullName evidence="2">Uncharacterized protein</fullName>
    </submittedName>
</protein>
<sequence length="300" mass="30760">MQVDLLYRGEEEDALSSSITRSKKKKHREQESLSSSPVHRLSLLSRLITKETNEKSVAGLNVFPHPALGPSRFGPVPSRSCLARPATKRATISLPNPVPQWAFPGQARGHAPELPSLTRKLPPVGLSVGLPAGLSFGLSAGPPTGLFSCLSVGPPADLSFGLCDTSPAGLLSGLVVGPPAVGLSFGLSVAPSAGSSVGLAASVGGAPAGGGLFFGCTPILCLHNTHTNTIRAAAVTPNNAPAERLVAKRVEAIVAGTRTGLNITKRGVATINPTTEPARVMPAKANKTAVTTTALVTWKT</sequence>
<proteinExistence type="predicted"/>
<gene>
    <name evidence="2" type="ORF">F2Q69_00045349</name>
</gene>
<dbReference type="EMBL" id="QGKX02001621">
    <property type="protein sequence ID" value="KAF3501314.1"/>
    <property type="molecule type" value="Genomic_DNA"/>
</dbReference>
<reference evidence="2" key="1">
    <citation type="submission" date="2019-12" db="EMBL/GenBank/DDBJ databases">
        <title>Genome sequencing and annotation of Brassica cretica.</title>
        <authorList>
            <person name="Studholme D.J."/>
            <person name="Sarris P."/>
        </authorList>
    </citation>
    <scope>NUCLEOTIDE SEQUENCE</scope>
    <source>
        <strain evidence="2">PFS-109/04</strain>
        <tissue evidence="2">Leaf</tissue>
    </source>
</reference>
<dbReference type="AlphaFoldDB" id="A0A8S9N8P1"/>
<organism evidence="2 3">
    <name type="scientific">Brassica cretica</name>
    <name type="common">Mustard</name>
    <dbReference type="NCBI Taxonomy" id="69181"/>
    <lineage>
        <taxon>Eukaryota</taxon>
        <taxon>Viridiplantae</taxon>
        <taxon>Streptophyta</taxon>
        <taxon>Embryophyta</taxon>
        <taxon>Tracheophyta</taxon>
        <taxon>Spermatophyta</taxon>
        <taxon>Magnoliopsida</taxon>
        <taxon>eudicotyledons</taxon>
        <taxon>Gunneridae</taxon>
        <taxon>Pentapetalae</taxon>
        <taxon>rosids</taxon>
        <taxon>malvids</taxon>
        <taxon>Brassicales</taxon>
        <taxon>Brassicaceae</taxon>
        <taxon>Brassiceae</taxon>
        <taxon>Brassica</taxon>
    </lineage>
</organism>